<dbReference type="HOGENOM" id="CLU_2740319_0_0_1"/>
<organism evidence="1 2">
    <name type="scientific">Hebeloma cylindrosporum</name>
    <dbReference type="NCBI Taxonomy" id="76867"/>
    <lineage>
        <taxon>Eukaryota</taxon>
        <taxon>Fungi</taxon>
        <taxon>Dikarya</taxon>
        <taxon>Basidiomycota</taxon>
        <taxon>Agaricomycotina</taxon>
        <taxon>Agaricomycetes</taxon>
        <taxon>Agaricomycetidae</taxon>
        <taxon>Agaricales</taxon>
        <taxon>Agaricineae</taxon>
        <taxon>Hymenogastraceae</taxon>
        <taxon>Hebeloma</taxon>
    </lineage>
</organism>
<accession>A0A0C3C2S3</accession>
<gene>
    <name evidence="1" type="ORF">M413DRAFT_398133</name>
</gene>
<dbReference type="Proteomes" id="UP000053424">
    <property type="component" value="Unassembled WGS sequence"/>
</dbReference>
<sequence length="71" mass="8082">MVSNSSVDPEYKAFGVSQPEVDCKRVRPRFDSPGNLKQRHLDRTSVDIMEVRMGELKLAGIMAFRRDLEAT</sequence>
<keyword evidence="2" id="KW-1185">Reference proteome</keyword>
<reference evidence="1 2" key="1">
    <citation type="submission" date="2014-04" db="EMBL/GenBank/DDBJ databases">
        <authorList>
            <consortium name="DOE Joint Genome Institute"/>
            <person name="Kuo A."/>
            <person name="Gay G."/>
            <person name="Dore J."/>
            <person name="Kohler A."/>
            <person name="Nagy L.G."/>
            <person name="Floudas D."/>
            <person name="Copeland A."/>
            <person name="Barry K.W."/>
            <person name="Cichocki N."/>
            <person name="Veneault-Fourrey C."/>
            <person name="LaButti K."/>
            <person name="Lindquist E.A."/>
            <person name="Lipzen A."/>
            <person name="Lundell T."/>
            <person name="Morin E."/>
            <person name="Murat C."/>
            <person name="Sun H."/>
            <person name="Tunlid A."/>
            <person name="Henrissat B."/>
            <person name="Grigoriev I.V."/>
            <person name="Hibbett D.S."/>
            <person name="Martin F."/>
            <person name="Nordberg H.P."/>
            <person name="Cantor M.N."/>
            <person name="Hua S.X."/>
        </authorList>
    </citation>
    <scope>NUCLEOTIDE SEQUENCE [LARGE SCALE GENOMIC DNA]</scope>
    <source>
        <strain evidence="2">h7</strain>
    </source>
</reference>
<evidence type="ECO:0000313" key="1">
    <source>
        <dbReference type="EMBL" id="KIM43200.1"/>
    </source>
</evidence>
<dbReference type="EMBL" id="KN831776">
    <property type="protein sequence ID" value="KIM43200.1"/>
    <property type="molecule type" value="Genomic_DNA"/>
</dbReference>
<name>A0A0C3C2S3_HEBCY</name>
<proteinExistence type="predicted"/>
<dbReference type="AlphaFoldDB" id="A0A0C3C2S3"/>
<reference evidence="2" key="2">
    <citation type="submission" date="2015-01" db="EMBL/GenBank/DDBJ databases">
        <title>Evolutionary Origins and Diversification of the Mycorrhizal Mutualists.</title>
        <authorList>
            <consortium name="DOE Joint Genome Institute"/>
            <consortium name="Mycorrhizal Genomics Consortium"/>
            <person name="Kohler A."/>
            <person name="Kuo A."/>
            <person name="Nagy L.G."/>
            <person name="Floudas D."/>
            <person name="Copeland A."/>
            <person name="Barry K.W."/>
            <person name="Cichocki N."/>
            <person name="Veneault-Fourrey C."/>
            <person name="LaButti K."/>
            <person name="Lindquist E.A."/>
            <person name="Lipzen A."/>
            <person name="Lundell T."/>
            <person name="Morin E."/>
            <person name="Murat C."/>
            <person name="Riley R."/>
            <person name="Ohm R."/>
            <person name="Sun H."/>
            <person name="Tunlid A."/>
            <person name="Henrissat B."/>
            <person name="Grigoriev I.V."/>
            <person name="Hibbett D.S."/>
            <person name="Martin F."/>
        </authorList>
    </citation>
    <scope>NUCLEOTIDE SEQUENCE [LARGE SCALE GENOMIC DNA]</scope>
    <source>
        <strain evidence="2">h7</strain>
    </source>
</reference>
<evidence type="ECO:0000313" key="2">
    <source>
        <dbReference type="Proteomes" id="UP000053424"/>
    </source>
</evidence>
<protein>
    <submittedName>
        <fullName evidence="1">Uncharacterized protein</fullName>
    </submittedName>
</protein>